<evidence type="ECO:0000256" key="9">
    <source>
        <dbReference type="ARBA" id="ARBA00023316"/>
    </source>
</evidence>
<gene>
    <name evidence="13" type="ORF">N47_D30330</name>
</gene>
<dbReference type="InterPro" id="IPR009045">
    <property type="entry name" value="Zn_M74/Hedgehog-like"/>
</dbReference>
<accession>E1YHV5</accession>
<dbReference type="GO" id="GO:0071555">
    <property type="term" value="P:cell wall organization"/>
    <property type="evidence" value="ECO:0007669"/>
    <property type="project" value="UniProtKB-KW"/>
</dbReference>
<evidence type="ECO:0000256" key="10">
    <source>
        <dbReference type="ARBA" id="ARBA00093448"/>
    </source>
</evidence>
<dbReference type="CDD" id="cd14844">
    <property type="entry name" value="Zn-DD-carboxypeptidase_like"/>
    <property type="match status" value="1"/>
</dbReference>
<comment type="similarity">
    <text evidence="10">Belongs to the peptidase M15 family.</text>
</comment>
<organism evidence="13">
    <name type="scientific">uncultured Desulfobacterium sp</name>
    <dbReference type="NCBI Taxonomy" id="201089"/>
    <lineage>
        <taxon>Bacteria</taxon>
        <taxon>Pseudomonadati</taxon>
        <taxon>Thermodesulfobacteriota</taxon>
        <taxon>Desulfobacteria</taxon>
        <taxon>Desulfobacterales</taxon>
        <taxon>Desulfobacteriaceae</taxon>
        <taxon>Desulfobacterium</taxon>
        <taxon>environmental samples</taxon>
    </lineage>
</organism>
<evidence type="ECO:0000256" key="1">
    <source>
        <dbReference type="ARBA" id="ARBA00001947"/>
    </source>
</evidence>
<evidence type="ECO:0000256" key="4">
    <source>
        <dbReference type="ARBA" id="ARBA00022723"/>
    </source>
</evidence>
<keyword evidence="6" id="KW-0378">Hydrolase</keyword>
<name>E1YHV5_9BACT</name>
<keyword evidence="5 12" id="KW-0732">Signal</keyword>
<feature type="chain" id="PRO_5003155112" description="Murein endopeptidase K" evidence="12">
    <location>
        <begin position="26"/>
        <end position="181"/>
    </location>
</feature>
<comment type="cofactor">
    <cofactor evidence="1">
        <name>Zn(2+)</name>
        <dbReference type="ChEBI" id="CHEBI:29105"/>
    </cofactor>
</comment>
<dbReference type="EMBL" id="FR695874">
    <property type="protein sequence ID" value="CBX30224.1"/>
    <property type="molecule type" value="Genomic_DNA"/>
</dbReference>
<reference evidence="13" key="1">
    <citation type="journal article" date="2011" name="Environ. Microbiol.">
        <title>Genomic insights into the metabolic potential of the polycyclic aromatic hydrocarbon degrading sulfate-reducing Deltaproteobacterium N47.</title>
        <authorList>
            <person name="Bergmann F."/>
            <person name="Selesi D."/>
            <person name="Weinmaier T."/>
            <person name="Tischler P."/>
            <person name="Rattei T."/>
            <person name="Meckenstock R.U."/>
        </authorList>
    </citation>
    <scope>NUCLEOTIDE SEQUENCE</scope>
</reference>
<evidence type="ECO:0000256" key="11">
    <source>
        <dbReference type="ARBA" id="ARBA00093666"/>
    </source>
</evidence>
<evidence type="ECO:0000256" key="2">
    <source>
        <dbReference type="ARBA" id="ARBA00004776"/>
    </source>
</evidence>
<dbReference type="GO" id="GO:0008237">
    <property type="term" value="F:metallopeptidase activity"/>
    <property type="evidence" value="ECO:0007669"/>
    <property type="project" value="UniProtKB-KW"/>
</dbReference>
<keyword evidence="3" id="KW-0645">Protease</keyword>
<evidence type="ECO:0000313" key="13">
    <source>
        <dbReference type="EMBL" id="CBX30224.1"/>
    </source>
</evidence>
<dbReference type="Pfam" id="PF05951">
    <property type="entry name" value="Peptidase_M15_2"/>
    <property type="match status" value="1"/>
</dbReference>
<keyword evidence="9" id="KW-0961">Cell wall biogenesis/degradation</keyword>
<evidence type="ECO:0000256" key="7">
    <source>
        <dbReference type="ARBA" id="ARBA00022833"/>
    </source>
</evidence>
<sequence length="181" mass="20869">MKLTRRGLLKLIPIAAFSCFFPHMAFGNIPDEVSEKKTLSFYNIHTQETLSADYWVNGEYMPDALSRINYILRDHRTDKIQPIDPQLLDILHVLRTQITENQPFHIISGYRSQETNALLRKQGRGVARHSYHILGKAIDIRLPGCCLPELRDAARKLEMGGVGYYPRSEFIHVDTGPVRHW</sequence>
<evidence type="ECO:0000256" key="6">
    <source>
        <dbReference type="ARBA" id="ARBA00022801"/>
    </source>
</evidence>
<comment type="pathway">
    <text evidence="2">Cell wall biogenesis; cell wall polysaccharide biosynthesis.</text>
</comment>
<dbReference type="InterPro" id="IPR010275">
    <property type="entry name" value="MepK"/>
</dbReference>
<dbReference type="PANTHER" id="PTHR37425:SF1">
    <property type="entry name" value="OUTER MEMBRANE PROTEIN"/>
    <property type="match status" value="1"/>
</dbReference>
<dbReference type="PANTHER" id="PTHR37425">
    <property type="match status" value="1"/>
</dbReference>
<feature type="signal peptide" evidence="12">
    <location>
        <begin position="1"/>
        <end position="25"/>
    </location>
</feature>
<evidence type="ECO:0000256" key="5">
    <source>
        <dbReference type="ARBA" id="ARBA00022729"/>
    </source>
</evidence>
<proteinExistence type="inferred from homology"/>
<dbReference type="AlphaFoldDB" id="E1YHV5"/>
<protein>
    <recommendedName>
        <fullName evidence="11">Murein endopeptidase K</fullName>
    </recommendedName>
</protein>
<evidence type="ECO:0000256" key="3">
    <source>
        <dbReference type="ARBA" id="ARBA00022670"/>
    </source>
</evidence>
<dbReference type="SUPFAM" id="SSF55166">
    <property type="entry name" value="Hedgehog/DD-peptidase"/>
    <property type="match status" value="1"/>
</dbReference>
<dbReference type="GO" id="GO:0006508">
    <property type="term" value="P:proteolysis"/>
    <property type="evidence" value="ECO:0007669"/>
    <property type="project" value="UniProtKB-KW"/>
</dbReference>
<evidence type="ECO:0000256" key="8">
    <source>
        <dbReference type="ARBA" id="ARBA00023049"/>
    </source>
</evidence>
<evidence type="ECO:0000256" key="12">
    <source>
        <dbReference type="SAM" id="SignalP"/>
    </source>
</evidence>
<keyword evidence="4" id="KW-0479">Metal-binding</keyword>
<keyword evidence="8" id="KW-0482">Metalloprotease</keyword>
<dbReference type="Gene3D" id="3.30.1380.10">
    <property type="match status" value="1"/>
</dbReference>
<keyword evidence="7" id="KW-0862">Zinc</keyword>
<dbReference type="GO" id="GO:0046872">
    <property type="term" value="F:metal ion binding"/>
    <property type="evidence" value="ECO:0007669"/>
    <property type="project" value="UniProtKB-KW"/>
</dbReference>